<dbReference type="GO" id="GO:0016829">
    <property type="term" value="F:lyase activity"/>
    <property type="evidence" value="ECO:0007669"/>
    <property type="project" value="UniProtKB-KW"/>
</dbReference>
<evidence type="ECO:0000313" key="8">
    <source>
        <dbReference type="EMBL" id="ADV62752.1"/>
    </source>
</evidence>
<evidence type="ECO:0000256" key="6">
    <source>
        <dbReference type="ARBA" id="ARBA00047628"/>
    </source>
</evidence>
<feature type="active site" description="Proton acceptor" evidence="7">
    <location>
        <position position="91"/>
    </location>
</feature>
<evidence type="ECO:0000256" key="4">
    <source>
        <dbReference type="ARBA" id="ARBA00023270"/>
    </source>
</evidence>
<dbReference type="EMBL" id="CP002353">
    <property type="protein sequence ID" value="ADV62752.1"/>
    <property type="molecule type" value="Genomic_DNA"/>
</dbReference>
<dbReference type="STRING" id="575540.Isop_2173"/>
<dbReference type="RefSeq" id="WP_013565040.1">
    <property type="nucleotide sequence ID" value="NC_014962.1"/>
</dbReference>
<reference key="1">
    <citation type="submission" date="2010-11" db="EMBL/GenBank/DDBJ databases">
        <title>The complete sequence of chromosome of Isophaera pallida ATCC 43644.</title>
        <authorList>
            <consortium name="US DOE Joint Genome Institute (JGI-PGF)"/>
            <person name="Lucas S."/>
            <person name="Copeland A."/>
            <person name="Lapidus A."/>
            <person name="Bruce D."/>
            <person name="Goodwin L."/>
            <person name="Pitluck S."/>
            <person name="Kyrpides N."/>
            <person name="Mavromatis K."/>
            <person name="Pagani I."/>
            <person name="Ivanova N."/>
            <person name="Saunders E."/>
            <person name="Brettin T."/>
            <person name="Detter J.C."/>
            <person name="Han C."/>
            <person name="Tapia R."/>
            <person name="Land M."/>
            <person name="Hauser L."/>
            <person name="Markowitz V."/>
            <person name="Cheng J.-F."/>
            <person name="Hugenholtz P."/>
            <person name="Woyke T."/>
            <person name="Wu D."/>
            <person name="Eisen J.A."/>
        </authorList>
    </citation>
    <scope>NUCLEOTIDE SEQUENCE</scope>
    <source>
        <strain>ATCC 43644</strain>
    </source>
</reference>
<protein>
    <recommendedName>
        <fullName evidence="2">(5-formylfuran-3-yl)methyl phosphate synthase</fullName>
        <ecNumber evidence="2">4.2.3.153</ecNumber>
    </recommendedName>
    <alternativeName>
        <fullName evidence="5">4-(hydroxymethyl)-2-furancarboxaldehyde-phosphate synthase</fullName>
    </alternativeName>
</protein>
<evidence type="ECO:0000256" key="7">
    <source>
        <dbReference type="PIRSR" id="PIRSR015957-1"/>
    </source>
</evidence>
<reference evidence="8 9" key="2">
    <citation type="journal article" date="2011" name="Stand. Genomic Sci.">
        <title>Complete genome sequence of Isosphaera pallida type strain (IS1B).</title>
        <authorList>
            <consortium name="US DOE Joint Genome Institute (JGI-PGF)"/>
            <person name="Goker M."/>
            <person name="Cleland D."/>
            <person name="Saunders E."/>
            <person name="Lapidus A."/>
            <person name="Nolan M."/>
            <person name="Lucas S."/>
            <person name="Hammon N."/>
            <person name="Deshpande S."/>
            <person name="Cheng J.F."/>
            <person name="Tapia R."/>
            <person name="Han C."/>
            <person name="Goodwin L."/>
            <person name="Pitluck S."/>
            <person name="Liolios K."/>
            <person name="Pagani I."/>
            <person name="Ivanova N."/>
            <person name="Mavromatis K."/>
            <person name="Pati A."/>
            <person name="Chen A."/>
            <person name="Palaniappan K."/>
            <person name="Land M."/>
            <person name="Hauser L."/>
            <person name="Chang Y.J."/>
            <person name="Jeffries C.D."/>
            <person name="Detter J.C."/>
            <person name="Beck B."/>
            <person name="Woyke T."/>
            <person name="Bristow J."/>
            <person name="Eisen J.A."/>
            <person name="Markowitz V."/>
            <person name="Hugenholtz P."/>
            <person name="Kyrpides N.C."/>
            <person name="Klenk H.P."/>
        </authorList>
    </citation>
    <scope>NUCLEOTIDE SEQUENCE [LARGE SCALE GENOMIC DNA]</scope>
    <source>
        <strain evidence="9">ATCC 43644 / DSM 9630 / IS1B</strain>
    </source>
</reference>
<dbReference type="KEGG" id="ipa:Isop_2173"/>
<organism evidence="8 9">
    <name type="scientific">Isosphaera pallida (strain ATCC 43644 / DSM 9630 / IS1B)</name>
    <dbReference type="NCBI Taxonomy" id="575540"/>
    <lineage>
        <taxon>Bacteria</taxon>
        <taxon>Pseudomonadati</taxon>
        <taxon>Planctomycetota</taxon>
        <taxon>Planctomycetia</taxon>
        <taxon>Isosphaerales</taxon>
        <taxon>Isosphaeraceae</taxon>
        <taxon>Isosphaera</taxon>
    </lineage>
</organism>
<dbReference type="InterPro" id="IPR036206">
    <property type="entry name" value="ThiamineP_synth_sf"/>
</dbReference>
<comment type="function">
    <text evidence="1">Catalyzes the formation of 4-(hydroxymethyl)-2-furancarboxaldehyde phosphate (4-HFC-P) from two molecules of glyceraldehyde-3-P (GA-3-P).</text>
</comment>
<keyword evidence="3" id="KW-0456">Lyase</keyword>
<gene>
    <name evidence="8" type="ordered locus">Isop_2173</name>
</gene>
<feature type="active site" description="Schiff-base intermediate with substrate" evidence="7">
    <location>
        <position position="34"/>
    </location>
</feature>
<dbReference type="eggNOG" id="COG1891">
    <property type="taxonomic scope" value="Bacteria"/>
</dbReference>
<evidence type="ECO:0000313" key="9">
    <source>
        <dbReference type="Proteomes" id="UP000008631"/>
    </source>
</evidence>
<sequence>MSERQKRPKLLVSVASATEAVEALQGGADLIDLKRPDRGPLGRPDASDVLDLARILPDPHQRSLALGELADGPPDLHWVAHLGEARPRFVKFGTSRCRASDDQTPSFSWRERARAWVESHDWQVILGIYADFDQPGVNGLEPTRAVEEAHALGCAGLLVDTFDKANPTRWYRQPAPPITPDWVAHARASGLLVALAGSLDAQAIPRLATWQPDFIAVRSAACLHGDRRGPIDPRRVEHLRLLLDQMSPDEAL</sequence>
<dbReference type="Pfam" id="PF04476">
    <property type="entry name" value="4HFCP_synth"/>
    <property type="match status" value="1"/>
</dbReference>
<dbReference type="SUPFAM" id="SSF51391">
    <property type="entry name" value="Thiamin phosphate synthase"/>
    <property type="match status" value="1"/>
</dbReference>
<evidence type="ECO:0000256" key="3">
    <source>
        <dbReference type="ARBA" id="ARBA00023239"/>
    </source>
</evidence>
<dbReference type="InterPro" id="IPR007565">
    <property type="entry name" value="4HFCP_synth"/>
</dbReference>
<keyword evidence="9" id="KW-1185">Reference proteome</keyword>
<dbReference type="InParanoid" id="E8R4Z5"/>
<proteinExistence type="predicted"/>
<keyword evidence="4" id="KW-0704">Schiff base</keyword>
<name>E8R4Z5_ISOPI</name>
<dbReference type="HOGENOM" id="CLU_068659_0_0_0"/>
<dbReference type="AlphaFoldDB" id="E8R4Z5"/>
<comment type="catalytic activity">
    <reaction evidence="6">
        <text>2 D-glyceraldehyde 3-phosphate = 4-(hydroxymethyl)-2-furancarboxaldehyde phosphate + phosphate + 2 H2O</text>
        <dbReference type="Rhea" id="RHEA:43536"/>
        <dbReference type="ChEBI" id="CHEBI:15377"/>
        <dbReference type="ChEBI" id="CHEBI:43474"/>
        <dbReference type="ChEBI" id="CHEBI:59776"/>
        <dbReference type="ChEBI" id="CHEBI:83407"/>
        <dbReference type="EC" id="4.2.3.153"/>
    </reaction>
</comment>
<evidence type="ECO:0000256" key="2">
    <source>
        <dbReference type="ARBA" id="ARBA00012553"/>
    </source>
</evidence>
<accession>E8R4Z5</accession>
<dbReference type="Proteomes" id="UP000008631">
    <property type="component" value="Chromosome"/>
</dbReference>
<dbReference type="PIRSF" id="PIRSF015957">
    <property type="entry name" value="UCP015957"/>
    <property type="match status" value="1"/>
</dbReference>
<evidence type="ECO:0000256" key="5">
    <source>
        <dbReference type="ARBA" id="ARBA00032523"/>
    </source>
</evidence>
<dbReference type="EC" id="4.2.3.153" evidence="2"/>
<dbReference type="OrthoDB" id="289419at2"/>
<evidence type="ECO:0000256" key="1">
    <source>
        <dbReference type="ARBA" id="ARBA00003810"/>
    </source>
</evidence>